<dbReference type="Proteomes" id="UP000593568">
    <property type="component" value="Unassembled WGS sequence"/>
</dbReference>
<reference evidence="1 2" key="1">
    <citation type="journal article" date="2019" name="Genome Biol. Evol.">
        <title>Insights into the evolution of the New World diploid cottons (Gossypium, subgenus Houzingenia) based on genome sequencing.</title>
        <authorList>
            <person name="Grover C.E."/>
            <person name="Arick M.A. 2nd"/>
            <person name="Thrash A."/>
            <person name="Conover J.L."/>
            <person name="Sanders W.S."/>
            <person name="Peterson D.G."/>
            <person name="Frelichowski J.E."/>
            <person name="Scheffler J.A."/>
            <person name="Scheffler B.E."/>
            <person name="Wendel J.F."/>
        </authorList>
    </citation>
    <scope>NUCLEOTIDE SEQUENCE [LARGE SCALE GENOMIC DNA]</scope>
    <source>
        <strain evidence="1">8</strain>
        <tissue evidence="1">Leaf</tissue>
    </source>
</reference>
<dbReference type="EMBL" id="JABEZW010000006">
    <property type="protein sequence ID" value="MBA0767887.1"/>
    <property type="molecule type" value="Genomic_DNA"/>
</dbReference>
<organism evidence="1 2">
    <name type="scientific">Gossypium trilobum</name>
    <dbReference type="NCBI Taxonomy" id="34281"/>
    <lineage>
        <taxon>Eukaryota</taxon>
        <taxon>Viridiplantae</taxon>
        <taxon>Streptophyta</taxon>
        <taxon>Embryophyta</taxon>
        <taxon>Tracheophyta</taxon>
        <taxon>Spermatophyta</taxon>
        <taxon>Magnoliopsida</taxon>
        <taxon>eudicotyledons</taxon>
        <taxon>Gunneridae</taxon>
        <taxon>Pentapetalae</taxon>
        <taxon>rosids</taxon>
        <taxon>malvids</taxon>
        <taxon>Malvales</taxon>
        <taxon>Malvaceae</taxon>
        <taxon>Malvoideae</taxon>
        <taxon>Gossypium</taxon>
    </lineage>
</organism>
<dbReference type="AlphaFoldDB" id="A0A7J9E4H4"/>
<accession>A0A7J9E4H4</accession>
<comment type="caution">
    <text evidence="1">The sequence shown here is derived from an EMBL/GenBank/DDBJ whole genome shotgun (WGS) entry which is preliminary data.</text>
</comment>
<feature type="non-terminal residue" evidence="1">
    <location>
        <position position="38"/>
    </location>
</feature>
<proteinExistence type="predicted"/>
<name>A0A7J9E4H4_9ROSI</name>
<sequence length="38" mass="4741">MLKKVLLMNKLNLWVNNLTKLLILWKNLLRIRHHIFMK</sequence>
<protein>
    <submittedName>
        <fullName evidence="1">Uncharacterized protein</fullName>
    </submittedName>
</protein>
<evidence type="ECO:0000313" key="1">
    <source>
        <dbReference type="EMBL" id="MBA0767887.1"/>
    </source>
</evidence>
<keyword evidence="2" id="KW-1185">Reference proteome</keyword>
<evidence type="ECO:0000313" key="2">
    <source>
        <dbReference type="Proteomes" id="UP000593568"/>
    </source>
</evidence>
<gene>
    <name evidence="1" type="ORF">Gotri_016738</name>
</gene>